<evidence type="ECO:0000256" key="3">
    <source>
        <dbReference type="ARBA" id="ARBA00023316"/>
    </source>
</evidence>
<feature type="signal peptide" evidence="5">
    <location>
        <begin position="1"/>
        <end position="25"/>
    </location>
</feature>
<dbReference type="GO" id="GO:0008745">
    <property type="term" value="F:N-acetylmuramoyl-L-alanine amidase activity"/>
    <property type="evidence" value="ECO:0007669"/>
    <property type="project" value="UniProtKB-EC"/>
</dbReference>
<proteinExistence type="predicted"/>
<sequence>MSKKVIPSILCCFLSFFLFAFVAVADTSSNPSDGSGENNPPGSEVEAPGDENVSEENPDENETEQGENEESSDTSSSEETEESNPTPSGKEVTVNYADVASDFFAFREISYLSSMAIIMGYDLNGERVFYPFNDVTRAQAAKMIVEALGAEQLIVTESSFKDVPLDHWASGYIERAYALGIISGYQNGNFGPNDTLKRSQMSKILVNGFSLENTYVASEAKASSIFLDVQSDHWASPYITTLFNEGITIGSNGKYLPESNISRAQFSIFLSRTLNEEFRVNVLGPLSGTGTVTAKSSLNIRSLPSTASAVIGTLSNGQKVDVYGSVGYWLQIKYNNQIGYIHKHYIKQNGLSNPLQGRIIVIDAGHGGKDPGAIANNAQEKDIVIKIAQKLNEMLKKDEATVIMTRNDDTFLSLQERVDFAKGHFADAFISIHSNAVDNKDIKGTETYYDTSENNNPDESKKLASEIQSQIVAMAKMENRGIKDKGFYVIRNNDIPSVLVELGFLTNEEDANKLKSDEYVNIFAEAIYNGIKLYYEK</sequence>
<dbReference type="SMART" id="SM00646">
    <property type="entry name" value="Ami_3"/>
    <property type="match status" value="1"/>
</dbReference>
<dbReference type="Pfam" id="PF00395">
    <property type="entry name" value="SLH"/>
    <property type="match status" value="3"/>
</dbReference>
<evidence type="ECO:0000313" key="9">
    <source>
        <dbReference type="Proteomes" id="UP001597214"/>
    </source>
</evidence>
<feature type="compositionally biased region" description="Acidic residues" evidence="4">
    <location>
        <begin position="47"/>
        <end position="82"/>
    </location>
</feature>
<accession>A0ABW4LP33</accession>
<keyword evidence="9" id="KW-1185">Reference proteome</keyword>
<feature type="domain" description="SH3b" evidence="7">
    <location>
        <begin position="287"/>
        <end position="350"/>
    </location>
</feature>
<organism evidence="8 9">
    <name type="scientific">Bacillus salitolerans</name>
    <dbReference type="NCBI Taxonomy" id="1437434"/>
    <lineage>
        <taxon>Bacteria</taxon>
        <taxon>Bacillati</taxon>
        <taxon>Bacillota</taxon>
        <taxon>Bacilli</taxon>
        <taxon>Bacillales</taxon>
        <taxon>Bacillaceae</taxon>
        <taxon>Bacillus</taxon>
    </lineage>
</organism>
<gene>
    <name evidence="8" type="ORF">ACFSCX_09585</name>
</gene>
<dbReference type="Pfam" id="PF08239">
    <property type="entry name" value="SH3_3"/>
    <property type="match status" value="1"/>
</dbReference>
<protein>
    <submittedName>
        <fullName evidence="8">N-acetylmuramoyl-L-alanine amidase</fullName>
        <ecNumber evidence="8">3.5.1.28</ecNumber>
    </submittedName>
</protein>
<dbReference type="Gene3D" id="2.30.30.40">
    <property type="entry name" value="SH3 Domains"/>
    <property type="match status" value="1"/>
</dbReference>
<feature type="domain" description="SLH" evidence="6">
    <location>
        <begin position="92"/>
        <end position="155"/>
    </location>
</feature>
<keyword evidence="1 5" id="KW-0732">Signal</keyword>
<dbReference type="InterPro" id="IPR002508">
    <property type="entry name" value="MurNAc-LAA_cat"/>
</dbReference>
<dbReference type="InterPro" id="IPR001119">
    <property type="entry name" value="SLH_dom"/>
</dbReference>
<dbReference type="RefSeq" id="WP_377927990.1">
    <property type="nucleotide sequence ID" value="NZ_JBHUEM010000011.1"/>
</dbReference>
<feature type="compositionally biased region" description="Polar residues" evidence="4">
    <location>
        <begin position="28"/>
        <end position="41"/>
    </location>
</feature>
<name>A0ABW4LP33_9BACI</name>
<dbReference type="Gene3D" id="3.40.630.40">
    <property type="entry name" value="Zn-dependent exopeptidases"/>
    <property type="match status" value="1"/>
</dbReference>
<feature type="chain" id="PRO_5047226893" evidence="5">
    <location>
        <begin position="26"/>
        <end position="537"/>
    </location>
</feature>
<evidence type="ECO:0000256" key="1">
    <source>
        <dbReference type="ARBA" id="ARBA00022729"/>
    </source>
</evidence>
<dbReference type="PROSITE" id="PS51272">
    <property type="entry name" value="SLH"/>
    <property type="match status" value="3"/>
</dbReference>
<evidence type="ECO:0000259" key="7">
    <source>
        <dbReference type="PROSITE" id="PS51781"/>
    </source>
</evidence>
<evidence type="ECO:0000256" key="2">
    <source>
        <dbReference type="ARBA" id="ARBA00022801"/>
    </source>
</evidence>
<dbReference type="InterPro" id="IPR050695">
    <property type="entry name" value="N-acetylmuramoyl_amidase_3"/>
</dbReference>
<evidence type="ECO:0000259" key="6">
    <source>
        <dbReference type="PROSITE" id="PS51272"/>
    </source>
</evidence>
<feature type="domain" description="SLH" evidence="6">
    <location>
        <begin position="156"/>
        <end position="219"/>
    </location>
</feature>
<dbReference type="PROSITE" id="PS51781">
    <property type="entry name" value="SH3B"/>
    <property type="match status" value="1"/>
</dbReference>
<keyword evidence="2 8" id="KW-0378">Hydrolase</keyword>
<evidence type="ECO:0000313" key="8">
    <source>
        <dbReference type="EMBL" id="MFD1736818.1"/>
    </source>
</evidence>
<dbReference type="Proteomes" id="UP001597214">
    <property type="component" value="Unassembled WGS sequence"/>
</dbReference>
<comment type="caution">
    <text evidence="8">The sequence shown here is derived from an EMBL/GenBank/DDBJ whole genome shotgun (WGS) entry which is preliminary data.</text>
</comment>
<dbReference type="Pfam" id="PF01520">
    <property type="entry name" value="Amidase_3"/>
    <property type="match status" value="1"/>
</dbReference>
<keyword evidence="3" id="KW-0961">Cell wall biogenesis/degradation</keyword>
<dbReference type="SMART" id="SM00287">
    <property type="entry name" value="SH3b"/>
    <property type="match status" value="1"/>
</dbReference>
<dbReference type="PANTHER" id="PTHR30404:SF0">
    <property type="entry name" value="N-ACETYLMURAMOYL-L-ALANINE AMIDASE AMIC"/>
    <property type="match status" value="1"/>
</dbReference>
<dbReference type="PANTHER" id="PTHR30404">
    <property type="entry name" value="N-ACETYLMURAMOYL-L-ALANINE AMIDASE"/>
    <property type="match status" value="1"/>
</dbReference>
<reference evidence="9" key="1">
    <citation type="journal article" date="2019" name="Int. J. Syst. Evol. Microbiol.">
        <title>The Global Catalogue of Microorganisms (GCM) 10K type strain sequencing project: providing services to taxonomists for standard genome sequencing and annotation.</title>
        <authorList>
            <consortium name="The Broad Institute Genomics Platform"/>
            <consortium name="The Broad Institute Genome Sequencing Center for Infectious Disease"/>
            <person name="Wu L."/>
            <person name="Ma J."/>
        </authorList>
    </citation>
    <scope>NUCLEOTIDE SEQUENCE [LARGE SCALE GENOMIC DNA]</scope>
    <source>
        <strain evidence="9">CCUG 49339</strain>
    </source>
</reference>
<evidence type="ECO:0000256" key="5">
    <source>
        <dbReference type="SAM" id="SignalP"/>
    </source>
</evidence>
<dbReference type="InterPro" id="IPR003646">
    <property type="entry name" value="SH3-like_bac-type"/>
</dbReference>
<feature type="domain" description="SLH" evidence="6">
    <location>
        <begin position="222"/>
        <end position="284"/>
    </location>
</feature>
<dbReference type="SUPFAM" id="SSF53187">
    <property type="entry name" value="Zn-dependent exopeptidases"/>
    <property type="match status" value="1"/>
</dbReference>
<feature type="region of interest" description="Disordered" evidence="4">
    <location>
        <begin position="28"/>
        <end position="92"/>
    </location>
</feature>
<dbReference type="EMBL" id="JBHUEM010000011">
    <property type="protein sequence ID" value="MFD1736818.1"/>
    <property type="molecule type" value="Genomic_DNA"/>
</dbReference>
<evidence type="ECO:0000256" key="4">
    <source>
        <dbReference type="SAM" id="MobiDB-lite"/>
    </source>
</evidence>
<dbReference type="EC" id="3.5.1.28" evidence="8"/>
<dbReference type="CDD" id="cd02696">
    <property type="entry name" value="MurNAc-LAA"/>
    <property type="match status" value="1"/>
</dbReference>